<evidence type="ECO:0000313" key="2">
    <source>
        <dbReference type="Proteomes" id="UP000284706"/>
    </source>
</evidence>
<evidence type="ECO:0000313" key="1">
    <source>
        <dbReference type="EMBL" id="PPQ65070.1"/>
    </source>
</evidence>
<sequence>MYEATKCYPFQYLRREEGDAERLRLEPPARASGERSLRLDDVGGVRERLRPRSTGLRERDERYLGILARVEPDPKLTLGDLERRWP</sequence>
<organism evidence="1 2">
    <name type="scientific">Gymnopilus dilepis</name>
    <dbReference type="NCBI Taxonomy" id="231916"/>
    <lineage>
        <taxon>Eukaryota</taxon>
        <taxon>Fungi</taxon>
        <taxon>Dikarya</taxon>
        <taxon>Basidiomycota</taxon>
        <taxon>Agaricomycotina</taxon>
        <taxon>Agaricomycetes</taxon>
        <taxon>Agaricomycetidae</taxon>
        <taxon>Agaricales</taxon>
        <taxon>Agaricineae</taxon>
        <taxon>Hymenogastraceae</taxon>
        <taxon>Gymnopilus</taxon>
    </lineage>
</organism>
<name>A0A409VFP3_9AGAR</name>
<dbReference type="Proteomes" id="UP000284706">
    <property type="component" value="Unassembled WGS sequence"/>
</dbReference>
<comment type="caution">
    <text evidence="1">The sequence shown here is derived from an EMBL/GenBank/DDBJ whole genome shotgun (WGS) entry which is preliminary data.</text>
</comment>
<dbReference type="AlphaFoldDB" id="A0A409VFP3"/>
<dbReference type="EMBL" id="NHYE01005658">
    <property type="protein sequence ID" value="PPQ65070.1"/>
    <property type="molecule type" value="Genomic_DNA"/>
</dbReference>
<gene>
    <name evidence="1" type="ORF">CVT26_015764</name>
</gene>
<protein>
    <submittedName>
        <fullName evidence="1">Uncharacterized protein</fullName>
    </submittedName>
</protein>
<proteinExistence type="predicted"/>
<reference evidence="1 2" key="1">
    <citation type="journal article" date="2018" name="Evol. Lett.">
        <title>Horizontal gene cluster transfer increased hallucinogenic mushroom diversity.</title>
        <authorList>
            <person name="Reynolds H.T."/>
            <person name="Vijayakumar V."/>
            <person name="Gluck-Thaler E."/>
            <person name="Korotkin H.B."/>
            <person name="Matheny P.B."/>
            <person name="Slot J.C."/>
        </authorList>
    </citation>
    <scope>NUCLEOTIDE SEQUENCE [LARGE SCALE GENOMIC DNA]</scope>
    <source>
        <strain evidence="1 2">SRW20</strain>
    </source>
</reference>
<keyword evidence="2" id="KW-1185">Reference proteome</keyword>
<accession>A0A409VFP3</accession>
<dbReference type="InParanoid" id="A0A409VFP3"/>